<evidence type="ECO:0000256" key="2">
    <source>
        <dbReference type="ARBA" id="ARBA00006275"/>
    </source>
</evidence>
<evidence type="ECO:0000259" key="7">
    <source>
        <dbReference type="Pfam" id="PF07980"/>
    </source>
</evidence>
<organism evidence="8 9">
    <name type="scientific">Solitalea agri</name>
    <dbReference type="NCBI Taxonomy" id="2953739"/>
    <lineage>
        <taxon>Bacteria</taxon>
        <taxon>Pseudomonadati</taxon>
        <taxon>Bacteroidota</taxon>
        <taxon>Sphingobacteriia</taxon>
        <taxon>Sphingobacteriales</taxon>
        <taxon>Sphingobacteriaceae</taxon>
        <taxon>Solitalea</taxon>
    </lineage>
</organism>
<sequence length="433" mass="47206">MKRFKTKYTFRVSFIALFFMIIGCGKDFTDPTRVPEDAVFGTLQGLTGAVVGLQRDYTAQRTSSLYNSVTSNGFTTKELFLVNPGNLPEAQLNTGGIAVDGTNTILSGMWSNSNKIIYDANKVIEGAQLQSDKNYASGLIAYATIFKALALGNMSQSWEQVPNGIGVNVGFMARKDGFSAAITAIDQALAAINANPISTTFMANIPPGIDIVNTLNALKARYAMASGNNDLALAAANAVDLTKKSTFNFDATTQNPIFETATSSNNVYQPVDSTLGLKVPLQPDLTDKRVPFYTSINPTIAPRFRIKGFGETLNTPFPVYLPGEITLIKAEAYARKNDLTNGLIELNKILTKTAATDPFGLGANLPALASVATQQELLDQIYKNRCIELYMSGLKLEDMRRFNRPNSERGRNFYPYPLVERDNNTNTPDDPGF</sequence>
<protein>
    <submittedName>
        <fullName evidence="8">RagB/SusD family nutrient uptake outer membrane protein</fullName>
    </submittedName>
</protein>
<dbReference type="GO" id="GO:0009279">
    <property type="term" value="C:cell outer membrane"/>
    <property type="evidence" value="ECO:0007669"/>
    <property type="project" value="UniProtKB-SubCell"/>
</dbReference>
<feature type="region of interest" description="Disordered" evidence="6">
    <location>
        <begin position="412"/>
        <end position="433"/>
    </location>
</feature>
<dbReference type="SUPFAM" id="SSF48452">
    <property type="entry name" value="TPR-like"/>
    <property type="match status" value="1"/>
</dbReference>
<evidence type="ECO:0000313" key="8">
    <source>
        <dbReference type="EMBL" id="MCO4293620.1"/>
    </source>
</evidence>
<evidence type="ECO:0000256" key="1">
    <source>
        <dbReference type="ARBA" id="ARBA00004442"/>
    </source>
</evidence>
<feature type="domain" description="RagB/SusD" evidence="7">
    <location>
        <begin position="314"/>
        <end position="423"/>
    </location>
</feature>
<dbReference type="RefSeq" id="WP_252588274.1">
    <property type="nucleotide sequence ID" value="NZ_JAMWYS010000036.1"/>
</dbReference>
<keyword evidence="5" id="KW-0998">Cell outer membrane</keyword>
<keyword evidence="4" id="KW-0472">Membrane</keyword>
<dbReference type="InterPro" id="IPR011990">
    <property type="entry name" value="TPR-like_helical_dom_sf"/>
</dbReference>
<feature type="compositionally biased region" description="Polar residues" evidence="6">
    <location>
        <begin position="424"/>
        <end position="433"/>
    </location>
</feature>
<keyword evidence="9" id="KW-1185">Reference proteome</keyword>
<dbReference type="PROSITE" id="PS51257">
    <property type="entry name" value="PROKAR_LIPOPROTEIN"/>
    <property type="match status" value="1"/>
</dbReference>
<evidence type="ECO:0000313" key="9">
    <source>
        <dbReference type="Proteomes" id="UP001155182"/>
    </source>
</evidence>
<gene>
    <name evidence="8" type="ORF">NF867_12160</name>
</gene>
<evidence type="ECO:0000256" key="5">
    <source>
        <dbReference type="ARBA" id="ARBA00023237"/>
    </source>
</evidence>
<proteinExistence type="inferred from homology"/>
<dbReference type="EMBL" id="JAMWYS010000036">
    <property type="protein sequence ID" value="MCO4293620.1"/>
    <property type="molecule type" value="Genomic_DNA"/>
</dbReference>
<comment type="subcellular location">
    <subcellularLocation>
        <location evidence="1">Cell outer membrane</location>
    </subcellularLocation>
</comment>
<dbReference type="Pfam" id="PF07980">
    <property type="entry name" value="SusD_RagB"/>
    <property type="match status" value="1"/>
</dbReference>
<dbReference type="Proteomes" id="UP001155182">
    <property type="component" value="Unassembled WGS sequence"/>
</dbReference>
<dbReference type="Gene3D" id="1.25.40.390">
    <property type="match status" value="1"/>
</dbReference>
<keyword evidence="3" id="KW-0732">Signal</keyword>
<dbReference type="AlphaFoldDB" id="A0A9X2JE64"/>
<evidence type="ECO:0000256" key="4">
    <source>
        <dbReference type="ARBA" id="ARBA00023136"/>
    </source>
</evidence>
<name>A0A9X2JE64_9SPHI</name>
<evidence type="ECO:0000256" key="3">
    <source>
        <dbReference type="ARBA" id="ARBA00022729"/>
    </source>
</evidence>
<evidence type="ECO:0000256" key="6">
    <source>
        <dbReference type="SAM" id="MobiDB-lite"/>
    </source>
</evidence>
<reference evidence="8" key="1">
    <citation type="submission" date="2022-06" db="EMBL/GenBank/DDBJ databases">
        <title>Solitalea sp. MAHUQ-68 isolated from rhizospheric soil.</title>
        <authorList>
            <person name="Huq M.A."/>
        </authorList>
    </citation>
    <scope>NUCLEOTIDE SEQUENCE</scope>
    <source>
        <strain evidence="8">MAHUQ-68</strain>
    </source>
</reference>
<dbReference type="InterPro" id="IPR012944">
    <property type="entry name" value="SusD_RagB_dom"/>
</dbReference>
<comment type="similarity">
    <text evidence="2">Belongs to the SusD family.</text>
</comment>
<comment type="caution">
    <text evidence="8">The sequence shown here is derived from an EMBL/GenBank/DDBJ whole genome shotgun (WGS) entry which is preliminary data.</text>
</comment>
<accession>A0A9X2JE64</accession>